<evidence type="ECO:0000313" key="13">
    <source>
        <dbReference type="Proteomes" id="UP000192656"/>
    </source>
</evidence>
<dbReference type="PANTHER" id="PTHR43750">
    <property type="entry name" value="UDP-GLUCOSE 6-DEHYDROGENASE TUAD"/>
    <property type="match status" value="1"/>
</dbReference>
<evidence type="ECO:0000256" key="6">
    <source>
        <dbReference type="ARBA" id="ARBA00047473"/>
    </source>
</evidence>
<dbReference type="PANTHER" id="PTHR43750:SF1">
    <property type="entry name" value="GDP-MANNOSE 6-DEHYDROGENASE"/>
    <property type="match status" value="1"/>
</dbReference>
<organism evidence="12 13">
    <name type="scientific">Fulvimarina manganoxydans</name>
    <dbReference type="NCBI Taxonomy" id="937218"/>
    <lineage>
        <taxon>Bacteria</taxon>
        <taxon>Pseudomonadati</taxon>
        <taxon>Pseudomonadota</taxon>
        <taxon>Alphaproteobacteria</taxon>
        <taxon>Hyphomicrobiales</taxon>
        <taxon>Aurantimonadaceae</taxon>
        <taxon>Fulvimarina</taxon>
    </lineage>
</organism>
<feature type="binding site" evidence="9">
    <location>
        <begin position="158"/>
        <end position="161"/>
    </location>
    <ligand>
        <name>substrate</name>
    </ligand>
</feature>
<dbReference type="PROSITE" id="PS51257">
    <property type="entry name" value="PROKAR_LIPOPROTEIN"/>
    <property type="match status" value="1"/>
</dbReference>
<evidence type="ECO:0000256" key="4">
    <source>
        <dbReference type="ARBA" id="ARBA00023002"/>
    </source>
</evidence>
<dbReference type="InterPro" id="IPR008927">
    <property type="entry name" value="6-PGluconate_DH-like_C_sf"/>
</dbReference>
<feature type="binding site" evidence="10">
    <location>
        <position position="161"/>
    </location>
    <ligand>
        <name>NAD(+)</name>
        <dbReference type="ChEBI" id="CHEBI:57540"/>
    </ligand>
</feature>
<evidence type="ECO:0000256" key="8">
    <source>
        <dbReference type="PIRSR" id="PIRSR500134-1"/>
    </source>
</evidence>
<dbReference type="SUPFAM" id="SSF51735">
    <property type="entry name" value="NAD(P)-binding Rossmann-fold domains"/>
    <property type="match status" value="1"/>
</dbReference>
<evidence type="ECO:0000259" key="11">
    <source>
        <dbReference type="SMART" id="SM00984"/>
    </source>
</evidence>
<evidence type="ECO:0000256" key="5">
    <source>
        <dbReference type="ARBA" id="ARBA00023027"/>
    </source>
</evidence>
<dbReference type="InterPro" id="IPR017476">
    <property type="entry name" value="UDP-Glc/GDP-Man"/>
</dbReference>
<feature type="binding site" evidence="10">
    <location>
        <position position="35"/>
    </location>
    <ligand>
        <name>NAD(+)</name>
        <dbReference type="ChEBI" id="CHEBI:57540"/>
    </ligand>
</feature>
<evidence type="ECO:0000256" key="9">
    <source>
        <dbReference type="PIRSR" id="PIRSR500134-2"/>
    </source>
</evidence>
<comment type="catalytic activity">
    <reaction evidence="6 7">
        <text>UDP-alpha-D-glucose + 2 NAD(+) + H2O = UDP-alpha-D-glucuronate + 2 NADH + 3 H(+)</text>
        <dbReference type="Rhea" id="RHEA:23596"/>
        <dbReference type="ChEBI" id="CHEBI:15377"/>
        <dbReference type="ChEBI" id="CHEBI:15378"/>
        <dbReference type="ChEBI" id="CHEBI:57540"/>
        <dbReference type="ChEBI" id="CHEBI:57945"/>
        <dbReference type="ChEBI" id="CHEBI:58052"/>
        <dbReference type="ChEBI" id="CHEBI:58885"/>
        <dbReference type="EC" id="1.1.1.22"/>
    </reaction>
</comment>
<dbReference type="SUPFAM" id="SSF52413">
    <property type="entry name" value="UDP-glucose/GDP-mannose dehydrogenase C-terminal domain"/>
    <property type="match status" value="1"/>
</dbReference>
<name>A0A1W2EVG7_9HYPH</name>
<evidence type="ECO:0000256" key="2">
    <source>
        <dbReference type="ARBA" id="ARBA00006601"/>
    </source>
</evidence>
<dbReference type="InterPro" id="IPR028357">
    <property type="entry name" value="UDPglc_DH_bac"/>
</dbReference>
<dbReference type="Proteomes" id="UP000192656">
    <property type="component" value="Unassembled WGS sequence"/>
</dbReference>
<dbReference type="STRING" id="937218.SAMN06297251_13514"/>
<dbReference type="Pfam" id="PF03720">
    <property type="entry name" value="UDPG_MGDP_dh_C"/>
    <property type="match status" value="1"/>
</dbReference>
<feature type="binding site" evidence="9">
    <location>
        <position position="324"/>
    </location>
    <ligand>
        <name>substrate</name>
    </ligand>
</feature>
<protein>
    <recommendedName>
        <fullName evidence="3 7">UDP-glucose 6-dehydrogenase</fullName>
        <ecNumber evidence="3 7">1.1.1.22</ecNumber>
    </recommendedName>
</protein>
<feature type="binding site" evidence="9">
    <location>
        <begin position="257"/>
        <end position="261"/>
    </location>
    <ligand>
        <name>substrate</name>
    </ligand>
</feature>
<feature type="binding site" evidence="10">
    <location>
        <position position="271"/>
    </location>
    <ligand>
        <name>NAD(+)</name>
        <dbReference type="ChEBI" id="CHEBI:57540"/>
    </ligand>
</feature>
<feature type="binding site" evidence="10">
    <location>
        <position position="124"/>
    </location>
    <ligand>
        <name>NAD(+)</name>
        <dbReference type="ChEBI" id="CHEBI:57540"/>
    </ligand>
</feature>
<keyword evidence="4 7" id="KW-0560">Oxidoreductase</keyword>
<feature type="active site" description="Nucleophile" evidence="8">
    <location>
        <position position="268"/>
    </location>
</feature>
<comment type="pathway">
    <text evidence="1">Nucleotide-sugar biosynthesis; UDP-alpha-D-glucuronate biosynthesis; UDP-alpha-D-glucuronate from UDP-alpha-D-glucose: step 1/1.</text>
</comment>
<dbReference type="SMART" id="SM00984">
    <property type="entry name" value="UDPG_MGDP_dh_C"/>
    <property type="match status" value="1"/>
</dbReference>
<dbReference type="SUPFAM" id="SSF48179">
    <property type="entry name" value="6-phosphogluconate dehydrogenase C-terminal domain-like"/>
    <property type="match status" value="1"/>
</dbReference>
<dbReference type="PIRSF" id="PIRSF500134">
    <property type="entry name" value="UDPglc_DH_bac"/>
    <property type="match status" value="1"/>
</dbReference>
<dbReference type="Pfam" id="PF03721">
    <property type="entry name" value="UDPG_MGDP_dh_N"/>
    <property type="match status" value="1"/>
</dbReference>
<dbReference type="UniPathway" id="UPA00038">
    <property type="reaction ID" value="UER00491"/>
</dbReference>
<dbReference type="InterPro" id="IPR001732">
    <property type="entry name" value="UDP-Glc/GDP-Man_DH_N"/>
</dbReference>
<dbReference type="PIRSF" id="PIRSF000124">
    <property type="entry name" value="UDPglc_GDPman_dh"/>
    <property type="match status" value="1"/>
</dbReference>
<reference evidence="12 13" key="1">
    <citation type="submission" date="2017-04" db="EMBL/GenBank/DDBJ databases">
        <authorList>
            <person name="Afonso C.L."/>
            <person name="Miller P.J."/>
            <person name="Scott M.A."/>
            <person name="Spackman E."/>
            <person name="Goraichik I."/>
            <person name="Dimitrov K.M."/>
            <person name="Suarez D.L."/>
            <person name="Swayne D.E."/>
        </authorList>
    </citation>
    <scope>NUCLEOTIDE SEQUENCE [LARGE SCALE GENOMIC DNA]</scope>
    <source>
        <strain evidence="12 13">CGMCC 1.10972</strain>
    </source>
</reference>
<dbReference type="EMBL" id="FWXR01000035">
    <property type="protein sequence ID" value="SMD13158.1"/>
    <property type="molecule type" value="Genomic_DNA"/>
</dbReference>
<evidence type="ECO:0000256" key="1">
    <source>
        <dbReference type="ARBA" id="ARBA00004701"/>
    </source>
</evidence>
<dbReference type="EC" id="1.1.1.22" evidence="3 7"/>
<dbReference type="InterPro" id="IPR014027">
    <property type="entry name" value="UDP-Glc/GDP-Man_DH_C"/>
</dbReference>
<evidence type="ECO:0000256" key="10">
    <source>
        <dbReference type="PIRSR" id="PIRSR500134-3"/>
    </source>
</evidence>
<keyword evidence="13" id="KW-1185">Reference proteome</keyword>
<dbReference type="NCBIfam" id="TIGR03026">
    <property type="entry name" value="NDP-sugDHase"/>
    <property type="match status" value="1"/>
</dbReference>
<dbReference type="GO" id="GO:0000271">
    <property type="term" value="P:polysaccharide biosynthetic process"/>
    <property type="evidence" value="ECO:0007669"/>
    <property type="project" value="InterPro"/>
</dbReference>
<dbReference type="Gene3D" id="1.20.5.170">
    <property type="match status" value="1"/>
</dbReference>
<dbReference type="Pfam" id="PF00984">
    <property type="entry name" value="UDPG_MGDP_dh"/>
    <property type="match status" value="1"/>
</dbReference>
<feature type="binding site" evidence="9">
    <location>
        <position position="210"/>
    </location>
    <ligand>
        <name>substrate</name>
    </ligand>
</feature>
<dbReference type="AlphaFoldDB" id="A0A1W2EVG7"/>
<dbReference type="GO" id="GO:0051287">
    <property type="term" value="F:NAD binding"/>
    <property type="evidence" value="ECO:0007669"/>
    <property type="project" value="InterPro"/>
</dbReference>
<dbReference type="GO" id="GO:0003979">
    <property type="term" value="F:UDP-glucose 6-dehydrogenase activity"/>
    <property type="evidence" value="ECO:0007669"/>
    <property type="project" value="UniProtKB-EC"/>
</dbReference>
<accession>A0A1W2EVG7</accession>
<dbReference type="RefSeq" id="WP_084412968.1">
    <property type="nucleotide sequence ID" value="NZ_FWXR01000035.1"/>
</dbReference>
<evidence type="ECO:0000313" key="12">
    <source>
        <dbReference type="EMBL" id="SMD13158.1"/>
    </source>
</evidence>
<comment type="similarity">
    <text evidence="2 7">Belongs to the UDP-glucose/GDP-mannose dehydrogenase family.</text>
</comment>
<dbReference type="OrthoDB" id="9803238at2"/>
<dbReference type="InterPro" id="IPR014026">
    <property type="entry name" value="UDP-Glc/GDP-Man_DH_dimer"/>
</dbReference>
<evidence type="ECO:0000256" key="7">
    <source>
        <dbReference type="PIRNR" id="PIRNR000124"/>
    </source>
</evidence>
<feature type="binding site" evidence="10">
    <location>
        <position position="331"/>
    </location>
    <ligand>
        <name>NAD(+)</name>
        <dbReference type="ChEBI" id="CHEBI:57540"/>
    </ligand>
</feature>
<feature type="domain" description="UDP-glucose/GDP-mannose dehydrogenase C-terminal" evidence="11">
    <location>
        <begin position="317"/>
        <end position="423"/>
    </location>
</feature>
<dbReference type="GO" id="GO:0006065">
    <property type="term" value="P:UDP-glucuronate biosynthetic process"/>
    <property type="evidence" value="ECO:0007669"/>
    <property type="project" value="UniProtKB-UniPathway"/>
</dbReference>
<dbReference type="InterPro" id="IPR036291">
    <property type="entry name" value="NAD(P)-bd_dom_sf"/>
</dbReference>
<sequence>MRISIFGAGYVGAVSAACLSKDRNHVVAVDPDPNKIKPLLEGISPIIEPGLDDLIKSGVSSGRLSATSDVKSAVDTTDISLICVGTPSLADGGLNTQYLERVAREIGEVIRHKESYHSVVVRSTCLPGTTETVVIPALEAASGLKAGQGFGIAYLPEFLRESTAIDDYYDPGVIVFGVVDTETLRRLEEIHAHIERPKFKVDIRTAEGIKYTNNAWHAIKISFANEVGNILSNAGIDSHIAFEILCSDTRLNISRAYMKPGFAFGGSCLPKDLRALISMSRRQGLPVPLLEATLSANEIQIHRAYNMIAHHGHRRIGFVGLSFKPDTDDLRESPLVELAERLYGRGYQLKIYDPNVRMDRLTGANESFVRSRLPHLADLLNDSIENVIDNSDVIVVGNRAEMNGSIRRIASDVPIIDLVRMNSDQRSQGNYHGICW</sequence>
<gene>
    <name evidence="12" type="ORF">SAMN06297251_13514</name>
</gene>
<dbReference type="Gene3D" id="3.40.50.720">
    <property type="entry name" value="NAD(P)-binding Rossmann-like Domain"/>
    <property type="match status" value="2"/>
</dbReference>
<evidence type="ECO:0000256" key="3">
    <source>
        <dbReference type="ARBA" id="ARBA00012954"/>
    </source>
</evidence>
<keyword evidence="5 7" id="KW-0520">NAD</keyword>
<feature type="binding site" evidence="10">
    <location>
        <position position="86"/>
    </location>
    <ligand>
        <name>NAD(+)</name>
        <dbReference type="ChEBI" id="CHEBI:57540"/>
    </ligand>
</feature>
<proteinExistence type="inferred from homology"/>
<feature type="binding site" evidence="10">
    <location>
        <position position="30"/>
    </location>
    <ligand>
        <name>NAD(+)</name>
        <dbReference type="ChEBI" id="CHEBI:57540"/>
    </ligand>
</feature>
<dbReference type="InterPro" id="IPR036220">
    <property type="entry name" value="UDP-Glc/GDP-Man_DH_C_sf"/>
</dbReference>
<feature type="binding site" evidence="9">
    <location>
        <position position="265"/>
    </location>
    <ligand>
        <name>substrate</name>
    </ligand>
</feature>